<accession>A0A8T0YMZ2</accession>
<dbReference type="EMBL" id="RCMV01000609">
    <property type="protein sequence ID" value="KAG3214784.1"/>
    <property type="molecule type" value="Genomic_DNA"/>
</dbReference>
<dbReference type="EMBL" id="RCMI01000636">
    <property type="protein sequence ID" value="KAG2902602.1"/>
    <property type="molecule type" value="Genomic_DNA"/>
</dbReference>
<dbReference type="Proteomes" id="UP000736787">
    <property type="component" value="Unassembled WGS sequence"/>
</dbReference>
<dbReference type="Proteomes" id="UP000760860">
    <property type="component" value="Unassembled WGS sequence"/>
</dbReference>
<organism evidence="1 6">
    <name type="scientific">Phytophthora cactorum</name>
    <dbReference type="NCBI Taxonomy" id="29920"/>
    <lineage>
        <taxon>Eukaryota</taxon>
        <taxon>Sar</taxon>
        <taxon>Stramenopiles</taxon>
        <taxon>Oomycota</taxon>
        <taxon>Peronosporomycetes</taxon>
        <taxon>Peronosporales</taxon>
        <taxon>Peronosporaceae</taxon>
        <taxon>Phytophthora</taxon>
    </lineage>
</organism>
<dbReference type="AlphaFoldDB" id="A0A8T0YMZ2"/>
<evidence type="ECO:0000313" key="4">
    <source>
        <dbReference type="EMBL" id="KAG2971951.1"/>
    </source>
</evidence>
<dbReference type="Proteomes" id="UP000735874">
    <property type="component" value="Unassembled WGS sequence"/>
</dbReference>
<evidence type="ECO:0000313" key="5">
    <source>
        <dbReference type="EMBL" id="KAG3214784.1"/>
    </source>
</evidence>
<dbReference type="EMBL" id="RCML01000642">
    <property type="protein sequence ID" value="KAG2971951.1"/>
    <property type="molecule type" value="Genomic_DNA"/>
</dbReference>
<evidence type="ECO:0000313" key="1">
    <source>
        <dbReference type="EMBL" id="KAG2850144.1"/>
    </source>
</evidence>
<reference evidence="1" key="1">
    <citation type="submission" date="2018-10" db="EMBL/GenBank/DDBJ databases">
        <title>Effector identification in a new, highly contiguous assembly of the strawberry crown rot pathogen Phytophthora cactorum.</title>
        <authorList>
            <person name="Armitage A.D."/>
            <person name="Nellist C.F."/>
            <person name="Bates H."/>
            <person name="Vickerstaff R.J."/>
            <person name="Harrison R.J."/>
        </authorList>
    </citation>
    <scope>NUCLEOTIDE SEQUENCE</scope>
    <source>
        <strain evidence="1">15-7</strain>
        <strain evidence="2">4032</strain>
        <strain evidence="3">4040</strain>
        <strain evidence="4">P415</strain>
        <strain evidence="5">P421</strain>
    </source>
</reference>
<evidence type="ECO:0000313" key="2">
    <source>
        <dbReference type="EMBL" id="KAG2902602.1"/>
    </source>
</evidence>
<dbReference type="VEuPathDB" id="FungiDB:PC110_g13459"/>
<gene>
    <name evidence="1" type="ORF">PC113_g17036</name>
    <name evidence="2" type="ORF">PC115_g15538</name>
    <name evidence="3" type="ORF">PC117_g17080</name>
    <name evidence="4" type="ORF">PC118_g15975</name>
    <name evidence="5" type="ORF">PC129_g14305</name>
</gene>
<protein>
    <submittedName>
        <fullName evidence="1">Uncharacterized protein</fullName>
    </submittedName>
</protein>
<comment type="caution">
    <text evidence="1">The sequence shown here is derived from an EMBL/GenBank/DDBJ whole genome shotgun (WGS) entry which is preliminary data.</text>
</comment>
<evidence type="ECO:0000313" key="6">
    <source>
        <dbReference type="Proteomes" id="UP000735874"/>
    </source>
</evidence>
<sequence>MLFLPRDLALDASSLAYKYEVLTLGKKAQENALGFLKAHGSSAVAGGTALEALRRLHKQGKLDEQIAQFHELVDNGVVVNPTPPSALPTFIRLRPSK</sequence>
<evidence type="ECO:0000313" key="3">
    <source>
        <dbReference type="EMBL" id="KAG2918410.1"/>
    </source>
</evidence>
<name>A0A8T0YMZ2_9STRA</name>
<dbReference type="EMBL" id="RCMG01000711">
    <property type="protein sequence ID" value="KAG2850144.1"/>
    <property type="molecule type" value="Genomic_DNA"/>
</dbReference>
<proteinExistence type="predicted"/>
<dbReference type="Proteomes" id="UP000774804">
    <property type="component" value="Unassembled WGS sequence"/>
</dbReference>
<dbReference type="EMBL" id="RCMK01000629">
    <property type="protein sequence ID" value="KAG2918410.1"/>
    <property type="molecule type" value="Genomic_DNA"/>
</dbReference>
<dbReference type="Proteomes" id="UP000697107">
    <property type="component" value="Unassembled WGS sequence"/>
</dbReference>